<protein>
    <recommendedName>
        <fullName evidence="3 4">N5-carboxyaminoimidazole ribonucleotide mutase</fullName>
        <shortName evidence="3 4">N5-CAIR mutase</shortName>
        <ecNumber evidence="3 4">5.4.99.18</ecNumber>
    </recommendedName>
    <alternativeName>
        <fullName evidence="3">5-(carboxyamino)imidazole ribonucleotide mutase</fullName>
    </alternativeName>
</protein>
<dbReference type="PANTHER" id="PTHR23046">
    <property type="entry name" value="PHOSPHORIBOSYLAMINOIMIDAZOLE CARBOXYLASE CATALYTIC SUBUNIT"/>
    <property type="match status" value="1"/>
</dbReference>
<dbReference type="PANTHER" id="PTHR23046:SF2">
    <property type="entry name" value="PHOSPHORIBOSYLAMINOIMIDAZOLE CARBOXYLASE"/>
    <property type="match status" value="1"/>
</dbReference>
<evidence type="ECO:0000313" key="8">
    <source>
        <dbReference type="Proteomes" id="UP000606463"/>
    </source>
</evidence>
<feature type="binding site" evidence="3 5">
    <location>
        <position position="42"/>
    </location>
    <ligand>
        <name>substrate</name>
    </ligand>
</feature>
<dbReference type="InterPro" id="IPR033747">
    <property type="entry name" value="PurE_ClassI"/>
</dbReference>
<reference evidence="7" key="1">
    <citation type="journal article" date="2020" name="ISME J.">
        <title>Gammaproteobacteria mediating utilization of methyl-, sulfur- and petroleum organic compounds in deep ocean hydrothermal plumes.</title>
        <authorList>
            <person name="Zhou Z."/>
            <person name="Liu Y."/>
            <person name="Pan J."/>
            <person name="Cron B.R."/>
            <person name="Toner B.M."/>
            <person name="Anantharaman K."/>
            <person name="Breier J.A."/>
            <person name="Dick G.J."/>
            <person name="Li M."/>
        </authorList>
    </citation>
    <scope>NUCLEOTIDE SEQUENCE</scope>
    <source>
        <strain evidence="7">SZUA-1501</strain>
    </source>
</reference>
<dbReference type="AlphaFoldDB" id="A0A9D1CG02"/>
<comment type="caution">
    <text evidence="7">The sequence shown here is derived from an EMBL/GenBank/DDBJ whole genome shotgun (WGS) entry which is preliminary data.</text>
</comment>
<evidence type="ECO:0000256" key="1">
    <source>
        <dbReference type="ARBA" id="ARBA00022755"/>
    </source>
</evidence>
<comment type="similarity">
    <text evidence="3">Belongs to the AIR carboxylase family. Class I subfamily.</text>
</comment>
<dbReference type="GO" id="GO:0016829">
    <property type="term" value="F:lyase activity"/>
    <property type="evidence" value="ECO:0007669"/>
    <property type="project" value="UniProtKB-KW"/>
</dbReference>
<dbReference type="PIRSF" id="PIRSF001338">
    <property type="entry name" value="AIR_carboxylase"/>
    <property type="match status" value="1"/>
</dbReference>
<evidence type="ECO:0000256" key="2">
    <source>
        <dbReference type="ARBA" id="ARBA00023235"/>
    </source>
</evidence>
<evidence type="ECO:0000259" key="6">
    <source>
        <dbReference type="SMART" id="SM01001"/>
    </source>
</evidence>
<accession>A0A9D1CG02</accession>
<organism evidence="7 8">
    <name type="scientific">Aquifex aeolicus</name>
    <dbReference type="NCBI Taxonomy" id="63363"/>
    <lineage>
        <taxon>Bacteria</taxon>
        <taxon>Pseudomonadati</taxon>
        <taxon>Aquificota</taxon>
        <taxon>Aquificia</taxon>
        <taxon>Aquificales</taxon>
        <taxon>Aquificaceae</taxon>
        <taxon>Aquifex</taxon>
    </lineage>
</organism>
<proteinExistence type="inferred from homology"/>
<dbReference type="InterPro" id="IPR000031">
    <property type="entry name" value="PurE_dom"/>
</dbReference>
<dbReference type="GO" id="GO:0006189">
    <property type="term" value="P:'de novo' IMP biosynthetic process"/>
    <property type="evidence" value="ECO:0007669"/>
    <property type="project" value="UniProtKB-UniRule"/>
</dbReference>
<keyword evidence="2 3" id="KW-0413">Isomerase</keyword>
<evidence type="ECO:0000313" key="7">
    <source>
        <dbReference type="EMBL" id="HIP98677.1"/>
    </source>
</evidence>
<evidence type="ECO:0000256" key="5">
    <source>
        <dbReference type="PIRSR" id="PIRSR001338-1"/>
    </source>
</evidence>
<dbReference type="SMART" id="SM01001">
    <property type="entry name" value="AIRC"/>
    <property type="match status" value="1"/>
</dbReference>
<dbReference type="SUPFAM" id="SSF52255">
    <property type="entry name" value="N5-CAIR mutase (phosphoribosylaminoimidazole carboxylase, PurE)"/>
    <property type="match status" value="1"/>
</dbReference>
<evidence type="ECO:0000256" key="4">
    <source>
        <dbReference type="PIRNR" id="PIRNR001338"/>
    </source>
</evidence>
<sequence length="162" mass="17341">MGIGKVTILLGSKSDIPYVEGCVKTLKEFGIDYEVKIISAHRTPELLEEFLKNDNGDLYIAAAGYAAHLPGVVASKTLKPVIGIPLDTSPLMGGLDALLSIVQMPPGIPVATVTVGKAGGTNAAVLAVQILSLKYPELVKKLEEYRIKMKEKIKKANEELNL</sequence>
<feature type="binding site" evidence="3 5">
    <location>
        <position position="12"/>
    </location>
    <ligand>
        <name>substrate</name>
    </ligand>
</feature>
<dbReference type="EC" id="5.4.99.18" evidence="3 4"/>
<dbReference type="GO" id="GO:0034023">
    <property type="term" value="F:5-(carboxyamino)imidazole ribonucleotide mutase activity"/>
    <property type="evidence" value="ECO:0007669"/>
    <property type="project" value="UniProtKB-UniRule"/>
</dbReference>
<dbReference type="Gene3D" id="3.40.50.1970">
    <property type="match status" value="1"/>
</dbReference>
<dbReference type="Proteomes" id="UP000606463">
    <property type="component" value="Unassembled WGS sequence"/>
</dbReference>
<dbReference type="NCBIfam" id="TIGR01162">
    <property type="entry name" value="purE"/>
    <property type="match status" value="1"/>
</dbReference>
<feature type="binding site" evidence="3 5">
    <location>
        <position position="15"/>
    </location>
    <ligand>
        <name>substrate</name>
    </ligand>
</feature>
<evidence type="ECO:0000256" key="3">
    <source>
        <dbReference type="HAMAP-Rule" id="MF_01929"/>
    </source>
</evidence>
<comment type="catalytic activity">
    <reaction evidence="3 4">
        <text>5-carboxyamino-1-(5-phospho-D-ribosyl)imidazole + H(+) = 5-amino-1-(5-phospho-D-ribosyl)imidazole-4-carboxylate</text>
        <dbReference type="Rhea" id="RHEA:13193"/>
        <dbReference type="ChEBI" id="CHEBI:15378"/>
        <dbReference type="ChEBI" id="CHEBI:58730"/>
        <dbReference type="ChEBI" id="CHEBI:77657"/>
        <dbReference type="EC" id="5.4.99.18"/>
    </reaction>
</comment>
<comment type="function">
    <text evidence="3 4">Catalyzes the conversion of N5-carboxyaminoimidazole ribonucleotide (N5-CAIR) to 4-carboxy-5-aminoimidazole ribonucleotide (CAIR).</text>
</comment>
<gene>
    <name evidence="3 7" type="primary">purE</name>
    <name evidence="7" type="ORF">EYH37_04875</name>
</gene>
<dbReference type="InterPro" id="IPR024694">
    <property type="entry name" value="PurE_prokaryotes"/>
</dbReference>
<name>A0A9D1CG02_AQUAO</name>
<dbReference type="Pfam" id="PF00731">
    <property type="entry name" value="AIRC"/>
    <property type="match status" value="1"/>
</dbReference>
<comment type="pathway">
    <text evidence="3 4">Purine metabolism; IMP biosynthesis via de novo pathway; 5-amino-1-(5-phospho-D-ribosyl)imidazole-4-carboxylate from 5-amino-1-(5-phospho-D-ribosyl)imidazole (N5-CAIR route): step 2/2.</text>
</comment>
<dbReference type="HAMAP" id="MF_01929">
    <property type="entry name" value="PurE_classI"/>
    <property type="match status" value="1"/>
</dbReference>
<feature type="domain" description="PurE" evidence="6">
    <location>
        <begin position="4"/>
        <end position="153"/>
    </location>
</feature>
<dbReference type="EMBL" id="DQVE01000050">
    <property type="protein sequence ID" value="HIP98677.1"/>
    <property type="molecule type" value="Genomic_DNA"/>
</dbReference>
<keyword evidence="1 3" id="KW-0658">Purine biosynthesis</keyword>
<keyword evidence="7" id="KW-0456">Lyase</keyword>